<dbReference type="EC" id="6.3.4.5" evidence="3 9"/>
<evidence type="ECO:0000256" key="6">
    <source>
        <dbReference type="ARBA" id="ARBA00022605"/>
    </source>
</evidence>
<comment type="subcellular location">
    <subcellularLocation>
        <location evidence="9">Cytoplasm</location>
    </subcellularLocation>
</comment>
<name>A0A0G0H6X0_9BACT</name>
<dbReference type="InterPro" id="IPR048267">
    <property type="entry name" value="Arginosuc_syn_N"/>
</dbReference>
<dbReference type="GO" id="GO:0000053">
    <property type="term" value="P:argininosuccinate metabolic process"/>
    <property type="evidence" value="ECO:0007669"/>
    <property type="project" value="TreeGrafter"/>
</dbReference>
<feature type="binding site" evidence="9">
    <location>
        <position position="143"/>
    </location>
    <ligand>
        <name>L-citrulline</name>
        <dbReference type="ChEBI" id="CHEBI:57743"/>
    </ligand>
</feature>
<evidence type="ECO:0000313" key="12">
    <source>
        <dbReference type="EMBL" id="KKQ34280.1"/>
    </source>
</evidence>
<dbReference type="Pfam" id="PF00764">
    <property type="entry name" value="Arginosuc_synth"/>
    <property type="match status" value="1"/>
</dbReference>
<dbReference type="InterPro" id="IPR001518">
    <property type="entry name" value="Arginosuc_synth"/>
</dbReference>
<dbReference type="InterPro" id="IPR024074">
    <property type="entry name" value="AS_cat/multimer_dom_body"/>
</dbReference>
<dbReference type="UniPathway" id="UPA00068">
    <property type="reaction ID" value="UER00113"/>
</dbReference>
<accession>A0A0G0H6X0</accession>
<dbReference type="NCBIfam" id="NF001770">
    <property type="entry name" value="PRK00509.1"/>
    <property type="match status" value="1"/>
</dbReference>
<dbReference type="InterPro" id="IPR018223">
    <property type="entry name" value="Arginosuc_synth_CS"/>
</dbReference>
<dbReference type="GO" id="GO:0006526">
    <property type="term" value="P:L-arginine biosynthetic process"/>
    <property type="evidence" value="ECO:0007669"/>
    <property type="project" value="UniProtKB-UniRule"/>
</dbReference>
<dbReference type="Gene3D" id="3.90.1260.10">
    <property type="entry name" value="Argininosuccinate synthetase, chain A, domain 2"/>
    <property type="match status" value="1"/>
</dbReference>
<keyword evidence="8 9" id="KW-0067">ATP-binding</keyword>
<organism evidence="12 13">
    <name type="scientific">Candidatus Nomurabacteria bacterium GW2011_GWB1_37_5</name>
    <dbReference type="NCBI Taxonomy" id="1618742"/>
    <lineage>
        <taxon>Bacteria</taxon>
        <taxon>Candidatus Nomuraibacteriota</taxon>
    </lineage>
</organism>
<dbReference type="FunFam" id="3.40.50.620:FF:000019">
    <property type="entry name" value="Argininosuccinate synthase"/>
    <property type="match status" value="1"/>
</dbReference>
<dbReference type="Proteomes" id="UP000033876">
    <property type="component" value="Unassembled WGS sequence"/>
</dbReference>
<comment type="similarity">
    <text evidence="9">Belongs to the argininosuccinate synthase family. Type 1 subfamily.</text>
</comment>
<dbReference type="InterPro" id="IPR023434">
    <property type="entry name" value="Arginosuc_synth_type_1_subfam"/>
</dbReference>
<comment type="caution">
    <text evidence="9">Lacks conserved residue(s) required for the propagation of feature annotation.</text>
</comment>
<protein>
    <recommendedName>
        <fullName evidence="3 9">Argininosuccinate synthase</fullName>
        <ecNumber evidence="3 9">6.3.4.5</ecNumber>
    </recommendedName>
    <alternativeName>
        <fullName evidence="9">Citrulline--aspartate ligase</fullName>
    </alternativeName>
</protein>
<dbReference type="InterPro" id="IPR014729">
    <property type="entry name" value="Rossmann-like_a/b/a_fold"/>
</dbReference>
<comment type="catalytic activity">
    <reaction evidence="9">
        <text>L-citrulline + L-aspartate + ATP = 2-(N(omega)-L-arginino)succinate + AMP + diphosphate + H(+)</text>
        <dbReference type="Rhea" id="RHEA:10932"/>
        <dbReference type="ChEBI" id="CHEBI:15378"/>
        <dbReference type="ChEBI" id="CHEBI:29991"/>
        <dbReference type="ChEBI" id="CHEBI:30616"/>
        <dbReference type="ChEBI" id="CHEBI:33019"/>
        <dbReference type="ChEBI" id="CHEBI:57472"/>
        <dbReference type="ChEBI" id="CHEBI:57743"/>
        <dbReference type="ChEBI" id="CHEBI:456215"/>
        <dbReference type="EC" id="6.3.4.5"/>
    </reaction>
</comment>
<dbReference type="AlphaFoldDB" id="A0A0G0H6X0"/>
<keyword evidence="7 9" id="KW-0547">Nucleotide-binding</keyword>
<evidence type="ECO:0000256" key="9">
    <source>
        <dbReference type="HAMAP-Rule" id="MF_00005"/>
    </source>
</evidence>
<feature type="binding site" evidence="9">
    <location>
        <position position="143"/>
    </location>
    <ligand>
        <name>L-aspartate</name>
        <dbReference type="ChEBI" id="CHEBI:29991"/>
    </ligand>
</feature>
<evidence type="ECO:0000259" key="11">
    <source>
        <dbReference type="Pfam" id="PF20979"/>
    </source>
</evidence>
<evidence type="ECO:0000256" key="5">
    <source>
        <dbReference type="ARBA" id="ARBA00022598"/>
    </source>
</evidence>
<feature type="binding site" evidence="9">
    <location>
        <position position="144"/>
    </location>
    <ligand>
        <name>L-aspartate</name>
        <dbReference type="ChEBI" id="CHEBI:29991"/>
    </ligand>
</feature>
<reference evidence="12 13" key="1">
    <citation type="journal article" date="2015" name="Nature">
        <title>rRNA introns, odd ribosomes, and small enigmatic genomes across a large radiation of phyla.</title>
        <authorList>
            <person name="Brown C.T."/>
            <person name="Hug L.A."/>
            <person name="Thomas B.C."/>
            <person name="Sharon I."/>
            <person name="Castelle C.J."/>
            <person name="Singh A."/>
            <person name="Wilkins M.J."/>
            <person name="Williams K.H."/>
            <person name="Banfield J.F."/>
        </authorList>
    </citation>
    <scope>NUCLEOTIDE SEQUENCE [LARGE SCALE GENOMIC DNA]</scope>
</reference>
<dbReference type="FunFam" id="3.90.1260.10:FF:000007">
    <property type="entry name" value="Argininosuccinate synthase"/>
    <property type="match status" value="1"/>
</dbReference>
<keyword evidence="5 9" id="KW-0436">Ligase</keyword>
<dbReference type="CDD" id="cd01999">
    <property type="entry name" value="ASS"/>
    <property type="match status" value="1"/>
</dbReference>
<keyword evidence="4 9" id="KW-0055">Arginine biosynthesis</keyword>
<evidence type="ECO:0000313" key="13">
    <source>
        <dbReference type="Proteomes" id="UP000033876"/>
    </source>
</evidence>
<sequence>MNMRAKTNYLKASSYEAKIGEAKKILLLYSGGLDTSVMLKWIQDHYKCQVITLTLDIGQQHDDLEAVKKKALKFGAVKALVVDAKNDFADAFISKGIKANASYQGDYHLSTPMGRAVLATYAVKYAVKYQADAVAHGCTGKGNDQVRLDGYCLTLNPGIKIIAPVREWGMDRNDEIKYAQKHGIPVPASLDFPYSVDDNMWGMTWEGGEIEEPHLISPVEKFLTTYTLVKNAPDKEEMIKLTFKKGLPTAINGQKMKLAKLIMKLNQIAGKHGVGVVHMFEDRLVGLKNGGVYELPAAHVIITAHKALEKYVCTRELNELKSQLDLKWGYLCYGAKWFDPVMQAINHLNHWVNEKVIGEVTVKLFKGKAEVVAMQSAFGLSHVSFNNGEGYDFNVNASAGFIEVYSLQMKLANQISLSSPTCLAQRSLGEVGIGDPFK</sequence>
<evidence type="ECO:0000256" key="3">
    <source>
        <dbReference type="ARBA" id="ARBA00012286"/>
    </source>
</evidence>
<feature type="domain" description="Arginosuccinate synthase C-terminal" evidence="11">
    <location>
        <begin position="194"/>
        <end position="411"/>
    </location>
</feature>
<dbReference type="EMBL" id="LBTF01000054">
    <property type="protein sequence ID" value="KKQ34280.1"/>
    <property type="molecule type" value="Genomic_DNA"/>
</dbReference>
<feature type="binding site" evidence="9">
    <location>
        <position position="139"/>
    </location>
    <ligand>
        <name>L-aspartate</name>
        <dbReference type="ChEBI" id="CHEBI:29991"/>
    </ligand>
</feature>
<comment type="pathway">
    <text evidence="1 9">Amino-acid biosynthesis; L-arginine biosynthesis; L-arginine from L-ornithine and carbamoyl phosphate: step 2/3.</text>
</comment>
<evidence type="ECO:0000256" key="7">
    <source>
        <dbReference type="ARBA" id="ARBA00022741"/>
    </source>
</evidence>
<gene>
    <name evidence="9" type="primary">argG</name>
    <name evidence="12" type="ORF">US50_C0054G0003</name>
</gene>
<feature type="binding site" evidence="9">
    <location>
        <position position="147"/>
    </location>
    <ligand>
        <name>L-citrulline</name>
        <dbReference type="ChEBI" id="CHEBI:57743"/>
    </ligand>
</feature>
<feature type="domain" description="Arginosuccinate synthase-like N-terminal" evidence="10">
    <location>
        <begin position="24"/>
        <end position="185"/>
    </location>
</feature>
<dbReference type="GO" id="GO:0005524">
    <property type="term" value="F:ATP binding"/>
    <property type="evidence" value="ECO:0007669"/>
    <property type="project" value="UniProtKB-UniRule"/>
</dbReference>
<dbReference type="GO" id="GO:0004055">
    <property type="term" value="F:argininosuccinate synthase activity"/>
    <property type="evidence" value="ECO:0007669"/>
    <property type="project" value="UniProtKB-UniRule"/>
</dbReference>
<dbReference type="Pfam" id="PF20979">
    <property type="entry name" value="Arginosuc_syn_C"/>
    <property type="match status" value="1"/>
</dbReference>
<dbReference type="NCBIfam" id="TIGR00032">
    <property type="entry name" value="argG"/>
    <property type="match status" value="1"/>
</dbReference>
<feature type="binding site" evidence="9">
    <location>
        <position position="281"/>
    </location>
    <ligand>
        <name>L-citrulline</name>
        <dbReference type="ChEBI" id="CHEBI:57743"/>
    </ligand>
</feature>
<dbReference type="PANTHER" id="PTHR11587">
    <property type="entry name" value="ARGININOSUCCINATE SYNTHASE"/>
    <property type="match status" value="1"/>
</dbReference>
<evidence type="ECO:0000259" key="10">
    <source>
        <dbReference type="Pfam" id="PF00764"/>
    </source>
</evidence>
<dbReference type="SUPFAM" id="SSF69864">
    <property type="entry name" value="Argininosuccinate synthetase, C-terminal domain"/>
    <property type="match status" value="1"/>
</dbReference>
<comment type="caution">
    <text evidence="12">The sequence shown here is derived from an EMBL/GenBank/DDBJ whole genome shotgun (WGS) entry which is preliminary data.</text>
</comment>
<dbReference type="Gene3D" id="3.40.50.620">
    <property type="entry name" value="HUPs"/>
    <property type="match status" value="1"/>
</dbReference>
<dbReference type="SUPFAM" id="SSF52402">
    <property type="entry name" value="Adenine nucleotide alpha hydrolases-like"/>
    <property type="match status" value="1"/>
</dbReference>
<feature type="binding site" evidence="9">
    <location>
        <begin position="28"/>
        <end position="36"/>
    </location>
    <ligand>
        <name>ATP</name>
        <dbReference type="ChEBI" id="CHEBI:30616"/>
    </ligand>
</feature>
<keyword evidence="6 9" id="KW-0028">Amino-acid biosynthesis</keyword>
<evidence type="ECO:0000256" key="4">
    <source>
        <dbReference type="ARBA" id="ARBA00022571"/>
    </source>
</evidence>
<evidence type="ECO:0000256" key="1">
    <source>
        <dbReference type="ARBA" id="ARBA00004967"/>
    </source>
</evidence>
<feature type="binding site" evidence="9">
    <location>
        <position position="195"/>
    </location>
    <ligand>
        <name>L-citrulline</name>
        <dbReference type="ChEBI" id="CHEBI:57743"/>
    </ligand>
</feature>
<evidence type="ECO:0000256" key="2">
    <source>
        <dbReference type="ARBA" id="ARBA00011881"/>
    </source>
</evidence>
<dbReference type="InterPro" id="IPR048268">
    <property type="entry name" value="Arginosuc_syn_C"/>
</dbReference>
<evidence type="ECO:0000256" key="8">
    <source>
        <dbReference type="ARBA" id="ARBA00022840"/>
    </source>
</evidence>
<feature type="binding site" evidence="9">
    <location>
        <position position="107"/>
    </location>
    <ligand>
        <name>L-citrulline</name>
        <dbReference type="ChEBI" id="CHEBI:57743"/>
    </ligand>
</feature>
<keyword evidence="9" id="KW-0963">Cytoplasm</keyword>
<proteinExistence type="inferred from homology"/>
<feature type="binding site" evidence="9">
    <location>
        <position position="293"/>
    </location>
    <ligand>
        <name>L-citrulline</name>
        <dbReference type="ChEBI" id="CHEBI:57743"/>
    </ligand>
</feature>
<dbReference type="GO" id="GO:0005737">
    <property type="term" value="C:cytoplasm"/>
    <property type="evidence" value="ECO:0007669"/>
    <property type="project" value="UniProtKB-SubCell"/>
</dbReference>
<comment type="subunit">
    <text evidence="2 9">Homotetramer.</text>
</comment>
<dbReference type="PANTHER" id="PTHR11587:SF2">
    <property type="entry name" value="ARGININOSUCCINATE SYNTHASE"/>
    <property type="match status" value="1"/>
</dbReference>
<dbReference type="PATRIC" id="fig|1618742.3.peg.776"/>
<dbReference type="PROSITE" id="PS00564">
    <property type="entry name" value="ARGININOSUCCIN_SYN_1"/>
    <property type="match status" value="1"/>
</dbReference>
<dbReference type="GO" id="GO:0000050">
    <property type="term" value="P:urea cycle"/>
    <property type="evidence" value="ECO:0007669"/>
    <property type="project" value="TreeGrafter"/>
</dbReference>
<feature type="binding site" evidence="9">
    <location>
        <position position="137"/>
    </location>
    <ligand>
        <name>ATP</name>
        <dbReference type="ChEBI" id="CHEBI:30616"/>
    </ligand>
</feature>
<dbReference type="HAMAP" id="MF_00005">
    <property type="entry name" value="Arg_succ_synth_type1"/>
    <property type="match status" value="1"/>
</dbReference>